<dbReference type="AlphaFoldDB" id="A0A1W7A0V0"/>
<dbReference type="EMBL" id="CP021112">
    <property type="protein sequence ID" value="ARQ03031.1"/>
    <property type="molecule type" value="Genomic_DNA"/>
</dbReference>
<feature type="transmembrane region" description="Helical" evidence="1">
    <location>
        <begin position="6"/>
        <end position="27"/>
    </location>
</feature>
<evidence type="ECO:0000259" key="2">
    <source>
        <dbReference type="Pfam" id="PF05425"/>
    </source>
</evidence>
<protein>
    <recommendedName>
        <fullName evidence="2">Copper resistance protein D domain-containing protein</fullName>
    </recommendedName>
</protein>
<dbReference type="OrthoDB" id="8419862at2"/>
<keyword evidence="1" id="KW-1133">Transmembrane helix</keyword>
<evidence type="ECO:0000256" key="1">
    <source>
        <dbReference type="SAM" id="Phobius"/>
    </source>
</evidence>
<feature type="domain" description="Copper resistance protein D" evidence="2">
    <location>
        <begin position="46"/>
        <end position="144"/>
    </location>
</feature>
<sequence>MLIFLLGAHILAAVFWVGGMAFAYTILRPAAGAIEPPVRLILWRDVFKRFLPWVALAIVALLASGYGMMFLTFGGFHKAPLFVHVMQGTGVAMMLIYLHLYFAPWRRMQVAVQDAQWPLAGRQLASIRKLVAINLVLGIVTVLVGSTGRYW</sequence>
<dbReference type="STRING" id="1235591.CAK95_17250"/>
<evidence type="ECO:0000313" key="4">
    <source>
        <dbReference type="Proteomes" id="UP000194137"/>
    </source>
</evidence>
<dbReference type="Pfam" id="PF05425">
    <property type="entry name" value="CopD"/>
    <property type="match status" value="1"/>
</dbReference>
<feature type="transmembrane region" description="Helical" evidence="1">
    <location>
        <begin position="81"/>
        <end position="102"/>
    </location>
</feature>
<gene>
    <name evidence="3" type="ORF">CAK95_17250</name>
</gene>
<keyword evidence="1" id="KW-0812">Transmembrane</keyword>
<dbReference type="KEGG" id="psin:CAK95_17250"/>
<accession>A0A1W7A0V0</accession>
<keyword evidence="1" id="KW-0472">Membrane</keyword>
<organism evidence="3 4">
    <name type="scientific">Pseudorhodoplanes sinuspersici</name>
    <dbReference type="NCBI Taxonomy" id="1235591"/>
    <lineage>
        <taxon>Bacteria</taxon>
        <taxon>Pseudomonadati</taxon>
        <taxon>Pseudomonadota</taxon>
        <taxon>Alphaproteobacteria</taxon>
        <taxon>Hyphomicrobiales</taxon>
        <taxon>Pseudorhodoplanes</taxon>
    </lineage>
</organism>
<evidence type="ECO:0000313" key="3">
    <source>
        <dbReference type="EMBL" id="ARQ03031.1"/>
    </source>
</evidence>
<reference evidence="3 4" key="1">
    <citation type="submission" date="2017-05" db="EMBL/GenBank/DDBJ databases">
        <title>Full genome sequence of Pseudorhodoplanes sinuspersici.</title>
        <authorList>
            <person name="Dastgheib S.M.M."/>
            <person name="Shavandi M."/>
            <person name="Tirandaz H."/>
        </authorList>
    </citation>
    <scope>NUCLEOTIDE SEQUENCE [LARGE SCALE GENOMIC DNA]</scope>
    <source>
        <strain evidence="3 4">RIPI110</strain>
    </source>
</reference>
<dbReference type="Proteomes" id="UP000194137">
    <property type="component" value="Chromosome"/>
</dbReference>
<dbReference type="InterPro" id="IPR008457">
    <property type="entry name" value="Cu-R_CopD_dom"/>
</dbReference>
<feature type="transmembrane region" description="Helical" evidence="1">
    <location>
        <begin position="130"/>
        <end position="150"/>
    </location>
</feature>
<keyword evidence="4" id="KW-1185">Reference proteome</keyword>
<dbReference type="GO" id="GO:0016020">
    <property type="term" value="C:membrane"/>
    <property type="evidence" value="ECO:0007669"/>
    <property type="project" value="InterPro"/>
</dbReference>
<feature type="transmembrane region" description="Helical" evidence="1">
    <location>
        <begin position="50"/>
        <end position="69"/>
    </location>
</feature>
<proteinExistence type="predicted"/>
<name>A0A1W7A0V0_9HYPH</name>